<evidence type="ECO:0000256" key="2">
    <source>
        <dbReference type="ARBA" id="ARBA00022801"/>
    </source>
</evidence>
<evidence type="ECO:0000259" key="6">
    <source>
        <dbReference type="Pfam" id="PF02492"/>
    </source>
</evidence>
<dbReference type="Pfam" id="PF07683">
    <property type="entry name" value="CobW_C"/>
    <property type="match status" value="1"/>
</dbReference>
<sequence>MTAYTEPEFLPWDGRRVPLTFVGGYLGAGKTSAINELLAASDRPIAVIVNDVGAINIDARLVKKRNGDTLELTDGCVCCSSIDGFGAAFDQIRARAVPPEHIIVELSGVAEASNVIPWGNSAGFLLDGVVIVAAVDQLVDTGLPGWVRQHIDRQVSEADMIVLTKTDLADRPTTTAAIARLGELAPGVPVVDGGLGRREPEALGRFLALGGHRAGDIAAVPGPTLFDLHQTDMMPIDGPLDRGELEALLDQLPRHFGGQIVRAKGVVATPDDERLLVQIVGSRREISVLLPSERQDPTDLVVISLRQ</sequence>
<dbReference type="PANTHER" id="PTHR13748">
    <property type="entry name" value="COBW-RELATED"/>
    <property type="match status" value="1"/>
</dbReference>
<proteinExistence type="inferred from homology"/>
<dbReference type="GO" id="GO:0005737">
    <property type="term" value="C:cytoplasm"/>
    <property type="evidence" value="ECO:0007669"/>
    <property type="project" value="TreeGrafter"/>
</dbReference>
<comment type="catalytic activity">
    <reaction evidence="5">
        <text>GTP + H2O = GDP + phosphate + H(+)</text>
        <dbReference type="Rhea" id="RHEA:19669"/>
        <dbReference type="ChEBI" id="CHEBI:15377"/>
        <dbReference type="ChEBI" id="CHEBI:15378"/>
        <dbReference type="ChEBI" id="CHEBI:37565"/>
        <dbReference type="ChEBI" id="CHEBI:43474"/>
        <dbReference type="ChEBI" id="CHEBI:58189"/>
    </reaction>
    <physiologicalReaction direction="left-to-right" evidence="5">
        <dbReference type="Rhea" id="RHEA:19670"/>
    </physiologicalReaction>
</comment>
<evidence type="ECO:0008006" key="10">
    <source>
        <dbReference type="Google" id="ProtNLM"/>
    </source>
</evidence>
<dbReference type="GO" id="GO:0000166">
    <property type="term" value="F:nucleotide binding"/>
    <property type="evidence" value="ECO:0007669"/>
    <property type="project" value="UniProtKB-KW"/>
</dbReference>
<evidence type="ECO:0000256" key="3">
    <source>
        <dbReference type="ARBA" id="ARBA00023186"/>
    </source>
</evidence>
<dbReference type="Proteomes" id="UP000011863">
    <property type="component" value="Chromosome"/>
</dbReference>
<feature type="domain" description="CobW C-terminal" evidence="7">
    <location>
        <begin position="236"/>
        <end position="303"/>
    </location>
</feature>
<dbReference type="Gene3D" id="3.40.50.300">
    <property type="entry name" value="P-loop containing nucleotide triphosphate hydrolases"/>
    <property type="match status" value="1"/>
</dbReference>
<evidence type="ECO:0000313" key="8">
    <source>
        <dbReference type="EMBL" id="BAN03253.1"/>
    </source>
</evidence>
<dbReference type="KEGG" id="aym:YM304_29390"/>
<organism evidence="8 9">
    <name type="scientific">Ilumatobacter coccineus (strain NBRC 103263 / KCTC 29153 / YM16-304)</name>
    <dbReference type="NCBI Taxonomy" id="1313172"/>
    <lineage>
        <taxon>Bacteria</taxon>
        <taxon>Bacillati</taxon>
        <taxon>Actinomycetota</taxon>
        <taxon>Acidimicrobiia</taxon>
        <taxon>Acidimicrobiales</taxon>
        <taxon>Ilumatobacteraceae</taxon>
        <taxon>Ilumatobacter</taxon>
    </lineage>
</organism>
<evidence type="ECO:0000256" key="1">
    <source>
        <dbReference type="ARBA" id="ARBA00022741"/>
    </source>
</evidence>
<dbReference type="GO" id="GO:0016787">
    <property type="term" value="F:hydrolase activity"/>
    <property type="evidence" value="ECO:0007669"/>
    <property type="project" value="UniProtKB-KW"/>
</dbReference>
<gene>
    <name evidence="8" type="ORF">YM304_29390</name>
</gene>
<dbReference type="Pfam" id="PF02492">
    <property type="entry name" value="cobW"/>
    <property type="match status" value="1"/>
</dbReference>
<accession>A0A6C7EA90</accession>
<keyword evidence="3" id="KW-0143">Chaperone</keyword>
<keyword evidence="2" id="KW-0378">Hydrolase</keyword>
<dbReference type="AlphaFoldDB" id="A0A6C7EA90"/>
<reference evidence="8 9" key="1">
    <citation type="journal article" date="2013" name="Int. J. Syst. Evol. Microbiol.">
        <title>Ilumatobacter nonamiense sp. nov. and Ilumatobacter coccineum sp. nov., isolated from seashore sand.</title>
        <authorList>
            <person name="Matsumoto A."/>
            <person name="Kasai H."/>
            <person name="Matsuo Y."/>
            <person name="Shizuri Y."/>
            <person name="Ichikawa N."/>
            <person name="Fujita N."/>
            <person name="Omura S."/>
            <person name="Takahashi Y."/>
        </authorList>
    </citation>
    <scope>NUCLEOTIDE SEQUENCE [LARGE SCALE GENOMIC DNA]</scope>
    <source>
        <strain evidence="9">NBRC 103263 / KCTC 29153 / YM16-304</strain>
    </source>
</reference>
<evidence type="ECO:0000313" key="9">
    <source>
        <dbReference type="Proteomes" id="UP000011863"/>
    </source>
</evidence>
<dbReference type="InterPro" id="IPR036627">
    <property type="entry name" value="CobW-likC_sf"/>
</dbReference>
<dbReference type="InterPro" id="IPR011629">
    <property type="entry name" value="CobW-like_C"/>
</dbReference>
<dbReference type="InterPro" id="IPR027417">
    <property type="entry name" value="P-loop_NTPase"/>
</dbReference>
<dbReference type="SUPFAM" id="SSF90002">
    <property type="entry name" value="Hypothetical protein YjiA, C-terminal domain"/>
    <property type="match status" value="1"/>
</dbReference>
<dbReference type="PANTHER" id="PTHR13748:SF62">
    <property type="entry name" value="COBW DOMAIN-CONTAINING PROTEIN"/>
    <property type="match status" value="1"/>
</dbReference>
<dbReference type="SUPFAM" id="SSF52540">
    <property type="entry name" value="P-loop containing nucleoside triphosphate hydrolases"/>
    <property type="match status" value="1"/>
</dbReference>
<comment type="similarity">
    <text evidence="4">Belongs to the SIMIBI class G3E GTPase family. ZNG1 subfamily.</text>
</comment>
<evidence type="ECO:0000256" key="4">
    <source>
        <dbReference type="ARBA" id="ARBA00034320"/>
    </source>
</evidence>
<evidence type="ECO:0000256" key="5">
    <source>
        <dbReference type="ARBA" id="ARBA00049117"/>
    </source>
</evidence>
<evidence type="ECO:0000259" key="7">
    <source>
        <dbReference type="Pfam" id="PF07683"/>
    </source>
</evidence>
<dbReference type="RefSeq" id="WP_015442500.1">
    <property type="nucleotide sequence ID" value="NC_020520.1"/>
</dbReference>
<dbReference type="OrthoDB" id="9808822at2"/>
<feature type="domain" description="CobW/HypB/UreG nucleotide-binding" evidence="6">
    <location>
        <begin position="18"/>
        <end position="190"/>
    </location>
</feature>
<dbReference type="InterPro" id="IPR003495">
    <property type="entry name" value="CobW/HypB/UreG_nucleotide-bd"/>
</dbReference>
<keyword evidence="9" id="KW-1185">Reference proteome</keyword>
<protein>
    <recommendedName>
        <fullName evidence="10">CobW/HypB/UreG nucleotide-binding domain-containing protein</fullName>
    </recommendedName>
</protein>
<dbReference type="InterPro" id="IPR051316">
    <property type="entry name" value="Zinc-reg_GTPase_activator"/>
</dbReference>
<name>A0A6C7EA90_ILUCY</name>
<keyword evidence="1" id="KW-0547">Nucleotide-binding</keyword>
<dbReference type="Gene3D" id="3.30.1220.10">
    <property type="entry name" value="CobW-like, C-terminal domain"/>
    <property type="match status" value="1"/>
</dbReference>
<dbReference type="EMBL" id="AP012057">
    <property type="protein sequence ID" value="BAN03253.1"/>
    <property type="molecule type" value="Genomic_DNA"/>
</dbReference>